<feature type="region of interest" description="Disordered" evidence="8">
    <location>
        <begin position="36"/>
        <end position="55"/>
    </location>
</feature>
<evidence type="ECO:0000259" key="9">
    <source>
        <dbReference type="Pfam" id="PF01243"/>
    </source>
</evidence>
<dbReference type="Pfam" id="PF10590">
    <property type="entry name" value="PNP_phzG_C"/>
    <property type="match status" value="1"/>
</dbReference>
<feature type="binding site" evidence="7">
    <location>
        <position position="85"/>
    </location>
    <ligand>
        <name>FMN</name>
        <dbReference type="ChEBI" id="CHEBI:58210"/>
    </ligand>
</feature>
<dbReference type="AlphaFoldDB" id="A0A967EGW5"/>
<dbReference type="GO" id="GO:0004733">
    <property type="term" value="F:pyridoxamine phosphate oxidase activity"/>
    <property type="evidence" value="ECO:0007669"/>
    <property type="project" value="UniProtKB-UniRule"/>
</dbReference>
<comment type="cofactor">
    <cofactor evidence="7">
        <name>FMN</name>
        <dbReference type="ChEBI" id="CHEBI:58210"/>
    </cofactor>
    <text evidence="7">Binds 1 FMN per subunit.</text>
</comment>
<feature type="domain" description="Pyridoxamine 5'-phosphate oxidase N-terminal" evidence="9">
    <location>
        <begin position="42"/>
        <end position="161"/>
    </location>
</feature>
<dbReference type="PIRSF" id="PIRSF000190">
    <property type="entry name" value="Pyd_amn-ph_oxd"/>
    <property type="match status" value="1"/>
</dbReference>
<dbReference type="GO" id="GO:0010181">
    <property type="term" value="F:FMN binding"/>
    <property type="evidence" value="ECO:0007669"/>
    <property type="project" value="UniProtKB-UniRule"/>
</dbReference>
<dbReference type="Proteomes" id="UP000744769">
    <property type="component" value="Unassembled WGS sequence"/>
</dbReference>
<dbReference type="PANTHER" id="PTHR10851:SF0">
    <property type="entry name" value="PYRIDOXINE-5'-PHOSPHATE OXIDASE"/>
    <property type="match status" value="1"/>
</dbReference>
<dbReference type="NCBIfam" id="NF004231">
    <property type="entry name" value="PRK05679.1"/>
    <property type="match status" value="1"/>
</dbReference>
<feature type="binding site" evidence="7">
    <location>
        <position position="201"/>
    </location>
    <ligand>
        <name>FMN</name>
        <dbReference type="ChEBI" id="CHEBI:58210"/>
    </ligand>
</feature>
<protein>
    <recommendedName>
        <fullName evidence="5">Pyridoxamine 5'-phosphate oxidase</fullName>
        <ecNumber evidence="5">1.4.3.5</ecNumber>
    </recommendedName>
</protein>
<feature type="domain" description="Pyridoxine 5'-phosphate oxidase dimerisation C-terminal" evidence="10">
    <location>
        <begin position="178"/>
        <end position="225"/>
    </location>
</feature>
<feature type="binding site" evidence="7">
    <location>
        <position position="191"/>
    </location>
    <ligand>
        <name>FMN</name>
        <dbReference type="ChEBI" id="CHEBI:58210"/>
    </ligand>
</feature>
<dbReference type="EMBL" id="JAAOIV010000004">
    <property type="protein sequence ID" value="NHN55608.1"/>
    <property type="molecule type" value="Genomic_DNA"/>
</dbReference>
<evidence type="ECO:0000256" key="8">
    <source>
        <dbReference type="SAM" id="MobiDB-lite"/>
    </source>
</evidence>
<dbReference type="InterPro" id="IPR019576">
    <property type="entry name" value="Pyridoxamine_oxidase_dimer_C"/>
</dbReference>
<dbReference type="GO" id="GO:0008615">
    <property type="term" value="P:pyridoxine biosynthetic process"/>
    <property type="evidence" value="ECO:0007669"/>
    <property type="project" value="UniProtKB-UniRule"/>
</dbReference>
<keyword evidence="4 11" id="KW-0560">Oxidoreductase</keyword>
<evidence type="ECO:0000259" key="10">
    <source>
        <dbReference type="Pfam" id="PF10590"/>
    </source>
</evidence>
<feature type="binding site" evidence="6">
    <location>
        <position position="68"/>
    </location>
    <ligand>
        <name>substrate</name>
    </ligand>
</feature>
<organism evidence="11 12">
    <name type="scientific">Metallococcus carri</name>
    <dbReference type="NCBI Taxonomy" id="1656884"/>
    <lineage>
        <taxon>Bacteria</taxon>
        <taxon>Bacillati</taxon>
        <taxon>Actinomycetota</taxon>
        <taxon>Actinomycetes</taxon>
        <taxon>Micrococcales</taxon>
        <taxon>Dermacoccaceae</taxon>
        <taxon>Metallococcus</taxon>
    </lineage>
</organism>
<evidence type="ECO:0000256" key="7">
    <source>
        <dbReference type="PIRSR" id="PIRSR000190-2"/>
    </source>
</evidence>
<evidence type="ECO:0000313" key="12">
    <source>
        <dbReference type="Proteomes" id="UP000744769"/>
    </source>
</evidence>
<accession>A0A967EGW5</accession>
<keyword evidence="12" id="KW-1185">Reference proteome</keyword>
<dbReference type="InterPro" id="IPR011576">
    <property type="entry name" value="Pyridox_Oxase_N"/>
</dbReference>
<evidence type="ECO:0000256" key="3">
    <source>
        <dbReference type="ARBA" id="ARBA00022643"/>
    </source>
</evidence>
<feature type="binding site" evidence="6">
    <location>
        <position position="133"/>
    </location>
    <ligand>
        <name>substrate</name>
    </ligand>
</feature>
<feature type="binding site" evidence="6">
    <location>
        <begin position="6"/>
        <end position="9"/>
    </location>
    <ligand>
        <name>substrate</name>
    </ligand>
</feature>
<evidence type="ECO:0000256" key="6">
    <source>
        <dbReference type="PIRSR" id="PIRSR000190-1"/>
    </source>
</evidence>
<evidence type="ECO:0000256" key="4">
    <source>
        <dbReference type="ARBA" id="ARBA00023002"/>
    </source>
</evidence>
<dbReference type="Pfam" id="PF01243">
    <property type="entry name" value="PNPOx_N"/>
    <property type="match status" value="1"/>
</dbReference>
<dbReference type="SUPFAM" id="SSF50475">
    <property type="entry name" value="FMN-binding split barrel"/>
    <property type="match status" value="1"/>
</dbReference>
<proteinExistence type="inferred from homology"/>
<keyword evidence="2" id="KW-0285">Flavoprotein</keyword>
<comment type="similarity">
    <text evidence="1">Belongs to the pyridoxamine 5'-phosphate oxidase family.</text>
</comment>
<dbReference type="EC" id="1.4.3.5" evidence="5"/>
<evidence type="ECO:0000256" key="2">
    <source>
        <dbReference type="ARBA" id="ARBA00022630"/>
    </source>
</evidence>
<sequence length="225" mass="25622">MEQFTRRDYAGEGITGPVPSTPWAWVQQWVDDARRAGRERADVPEPDSLSVATVDPDGRPSVRTVLLRRLDPQGPGFFTNLHSRKGQALRAHPQAAATLTWPAIYRAIRFEGVAQELDREEVRAYFDSRPWGSRVGAWASEQSAPITDRGELEARVAELEQRWPDRGQADDVPLPDFWGGYLLHCDRVELWAGRRSRLHDRVVWTRDSPGPLDEDGAWEHRLLQP</sequence>
<feature type="binding site" evidence="6">
    <location>
        <position position="125"/>
    </location>
    <ligand>
        <name>substrate</name>
    </ligand>
</feature>
<evidence type="ECO:0000313" key="11">
    <source>
        <dbReference type="EMBL" id="NHN55608.1"/>
    </source>
</evidence>
<dbReference type="InterPro" id="IPR000659">
    <property type="entry name" value="Pyridox_Oxase"/>
</dbReference>
<feature type="binding site" evidence="7">
    <location>
        <begin position="78"/>
        <end position="79"/>
    </location>
    <ligand>
        <name>FMN</name>
        <dbReference type="ChEBI" id="CHEBI:58210"/>
    </ligand>
</feature>
<reference evidence="11" key="1">
    <citation type="submission" date="2020-03" db="EMBL/GenBank/DDBJ databases">
        <title>Draft sequencing of Calidifontibacter sp. DB0510.</title>
        <authorList>
            <person name="Kim D.-U."/>
        </authorList>
    </citation>
    <scope>NUCLEOTIDE SEQUENCE</scope>
    <source>
        <strain evidence="11">DB0510</strain>
    </source>
</reference>
<name>A0A967EGW5_9MICO</name>
<dbReference type="RefSeq" id="WP_166195442.1">
    <property type="nucleotide sequence ID" value="NZ_JAAOIV010000004.1"/>
</dbReference>
<dbReference type="InterPro" id="IPR012349">
    <property type="entry name" value="Split_barrel_FMN-bd"/>
</dbReference>
<feature type="binding site" evidence="6">
    <location>
        <position position="129"/>
    </location>
    <ligand>
        <name>substrate</name>
    </ligand>
</feature>
<evidence type="ECO:0000256" key="5">
    <source>
        <dbReference type="NCBIfam" id="TIGR00558"/>
    </source>
</evidence>
<feature type="binding site" evidence="6">
    <location>
        <begin position="197"/>
        <end position="199"/>
    </location>
    <ligand>
        <name>substrate</name>
    </ligand>
</feature>
<dbReference type="NCBIfam" id="TIGR00558">
    <property type="entry name" value="pdxH"/>
    <property type="match status" value="1"/>
</dbReference>
<feature type="binding site" evidence="7">
    <location>
        <position position="84"/>
    </location>
    <ligand>
        <name>FMN</name>
        <dbReference type="ChEBI" id="CHEBI:58210"/>
    </ligand>
</feature>
<evidence type="ECO:0000256" key="1">
    <source>
        <dbReference type="ARBA" id="ARBA00007301"/>
    </source>
</evidence>
<keyword evidence="3 7" id="KW-0288">FMN</keyword>
<comment type="caution">
    <text evidence="11">The sequence shown here is derived from an EMBL/GenBank/DDBJ whole genome shotgun (WGS) entry which is preliminary data.</text>
</comment>
<gene>
    <name evidence="11" type="primary">pdxH</name>
    <name evidence="11" type="ORF">G9U51_07415</name>
</gene>
<dbReference type="Gene3D" id="2.30.110.10">
    <property type="entry name" value="Electron Transport, Fmn-binding Protein, Chain A"/>
    <property type="match status" value="1"/>
</dbReference>
<feature type="binding site" evidence="7">
    <location>
        <begin position="142"/>
        <end position="143"/>
    </location>
    <ligand>
        <name>FMN</name>
        <dbReference type="ChEBI" id="CHEBI:58210"/>
    </ligand>
</feature>
<dbReference type="PANTHER" id="PTHR10851">
    <property type="entry name" value="PYRIDOXINE-5-PHOSPHATE OXIDASE"/>
    <property type="match status" value="1"/>
</dbReference>